<dbReference type="STRING" id="36646.A0A1V6V192"/>
<evidence type="ECO:0000313" key="6">
    <source>
        <dbReference type="EMBL" id="OQE44416.1"/>
    </source>
</evidence>
<dbReference type="PANTHER" id="PTHR23502:SF158">
    <property type="entry name" value="MULTIDRUG TRANSPORTER, PUTATIVE (AFU_ORTHOLOGUE AFUA_3G01890)-RELATED"/>
    <property type="match status" value="1"/>
</dbReference>
<evidence type="ECO:0000256" key="2">
    <source>
        <dbReference type="ARBA" id="ARBA00022692"/>
    </source>
</evidence>
<name>A0A1V6V192_9EURO</name>
<dbReference type="GO" id="GO:0022857">
    <property type="term" value="F:transmembrane transporter activity"/>
    <property type="evidence" value="ECO:0007669"/>
    <property type="project" value="TreeGrafter"/>
</dbReference>
<keyword evidence="4 5" id="KW-0472">Membrane</keyword>
<reference evidence="7" key="1">
    <citation type="journal article" date="2017" name="Nat. Microbiol.">
        <title>Global analysis of biosynthetic gene clusters reveals vast potential of secondary metabolite production in Penicillium species.</title>
        <authorList>
            <person name="Nielsen J.C."/>
            <person name="Grijseels S."/>
            <person name="Prigent S."/>
            <person name="Ji B."/>
            <person name="Dainat J."/>
            <person name="Nielsen K.F."/>
            <person name="Frisvad J.C."/>
            <person name="Workman M."/>
            <person name="Nielsen J."/>
        </authorList>
    </citation>
    <scope>NUCLEOTIDE SEQUENCE [LARGE SCALE GENOMIC DNA]</scope>
    <source>
        <strain evidence="7">IBT 31321</strain>
    </source>
</reference>
<organism evidence="6 7">
    <name type="scientific">Penicillium coprophilum</name>
    <dbReference type="NCBI Taxonomy" id="36646"/>
    <lineage>
        <taxon>Eukaryota</taxon>
        <taxon>Fungi</taxon>
        <taxon>Dikarya</taxon>
        <taxon>Ascomycota</taxon>
        <taxon>Pezizomycotina</taxon>
        <taxon>Eurotiomycetes</taxon>
        <taxon>Eurotiomycetidae</taxon>
        <taxon>Eurotiales</taxon>
        <taxon>Aspergillaceae</taxon>
        <taxon>Penicillium</taxon>
    </lineage>
</organism>
<evidence type="ECO:0000256" key="1">
    <source>
        <dbReference type="ARBA" id="ARBA00004141"/>
    </source>
</evidence>
<dbReference type="PANTHER" id="PTHR23502">
    <property type="entry name" value="MAJOR FACILITATOR SUPERFAMILY"/>
    <property type="match status" value="1"/>
</dbReference>
<evidence type="ECO:0000256" key="4">
    <source>
        <dbReference type="ARBA" id="ARBA00023136"/>
    </source>
</evidence>
<dbReference type="AlphaFoldDB" id="A0A1V6V192"/>
<evidence type="ECO:0000256" key="5">
    <source>
        <dbReference type="SAM" id="Phobius"/>
    </source>
</evidence>
<evidence type="ECO:0000256" key="3">
    <source>
        <dbReference type="ARBA" id="ARBA00022989"/>
    </source>
</evidence>
<keyword evidence="7" id="KW-1185">Reference proteome</keyword>
<comment type="subcellular location">
    <subcellularLocation>
        <location evidence="1">Membrane</location>
        <topology evidence="1">Multi-pass membrane protein</topology>
    </subcellularLocation>
</comment>
<dbReference type="Proteomes" id="UP000191500">
    <property type="component" value="Unassembled WGS sequence"/>
</dbReference>
<feature type="transmembrane region" description="Helical" evidence="5">
    <location>
        <begin position="43"/>
        <end position="61"/>
    </location>
</feature>
<proteinExistence type="predicted"/>
<evidence type="ECO:0000313" key="7">
    <source>
        <dbReference type="Proteomes" id="UP000191500"/>
    </source>
</evidence>
<protein>
    <recommendedName>
        <fullName evidence="8">Major facilitator superfamily (MFS) profile domain-containing protein</fullName>
    </recommendedName>
</protein>
<sequence>MNYLIDSYTIYAASVLAAAAIFRSVVGAAFPLFTTQMYHDLGIQWASSVPAFMTLVCMHALPVDHR</sequence>
<keyword evidence="2 5" id="KW-0812">Transmembrane</keyword>
<gene>
    <name evidence="6" type="ORF">PENCOP_c002G02315</name>
</gene>
<evidence type="ECO:0008006" key="8">
    <source>
        <dbReference type="Google" id="ProtNLM"/>
    </source>
</evidence>
<comment type="caution">
    <text evidence="6">The sequence shown here is derived from an EMBL/GenBank/DDBJ whole genome shotgun (WGS) entry which is preliminary data.</text>
</comment>
<dbReference type="EMBL" id="MDDG01000002">
    <property type="protein sequence ID" value="OQE44416.1"/>
    <property type="molecule type" value="Genomic_DNA"/>
</dbReference>
<dbReference type="GO" id="GO:0005886">
    <property type="term" value="C:plasma membrane"/>
    <property type="evidence" value="ECO:0007669"/>
    <property type="project" value="TreeGrafter"/>
</dbReference>
<accession>A0A1V6V192</accession>
<keyword evidence="3 5" id="KW-1133">Transmembrane helix</keyword>